<dbReference type="EMBL" id="CAWYQH010000024">
    <property type="protein sequence ID" value="CAK8675943.1"/>
    <property type="molecule type" value="Genomic_DNA"/>
</dbReference>
<evidence type="ECO:0000256" key="2">
    <source>
        <dbReference type="SAM" id="MobiDB-lite"/>
    </source>
</evidence>
<protein>
    <submittedName>
        <fullName evidence="3">Uncharacterized protein</fullName>
    </submittedName>
</protein>
<feature type="compositionally biased region" description="Low complexity" evidence="2">
    <location>
        <begin position="971"/>
        <end position="986"/>
    </location>
</feature>
<feature type="coiled-coil region" evidence="1">
    <location>
        <begin position="519"/>
        <end position="624"/>
    </location>
</feature>
<gene>
    <name evidence="3" type="ORF">CVLEPA_LOCUS5462</name>
</gene>
<evidence type="ECO:0000256" key="1">
    <source>
        <dbReference type="SAM" id="Coils"/>
    </source>
</evidence>
<feature type="region of interest" description="Disordered" evidence="2">
    <location>
        <begin position="694"/>
        <end position="733"/>
    </location>
</feature>
<proteinExistence type="predicted"/>
<name>A0ABP0FAU7_CLALP</name>
<feature type="coiled-coil region" evidence="1">
    <location>
        <begin position="313"/>
        <end position="382"/>
    </location>
</feature>
<feature type="region of interest" description="Disordered" evidence="2">
    <location>
        <begin position="943"/>
        <end position="990"/>
    </location>
</feature>
<accession>A0ABP0FAU7</accession>
<evidence type="ECO:0000313" key="3">
    <source>
        <dbReference type="EMBL" id="CAK8675943.1"/>
    </source>
</evidence>
<evidence type="ECO:0000313" key="4">
    <source>
        <dbReference type="Proteomes" id="UP001642483"/>
    </source>
</evidence>
<dbReference type="Proteomes" id="UP001642483">
    <property type="component" value="Unassembled WGS sequence"/>
</dbReference>
<keyword evidence="4" id="KW-1185">Reference proteome</keyword>
<feature type="compositionally biased region" description="Polar residues" evidence="2">
    <location>
        <begin position="74"/>
        <end position="90"/>
    </location>
</feature>
<sequence length="1068" mass="120383">MEYRQSYNSDWMSDWQSNKIDLADSQNVDQRWSELSLTSEEDPDLRGSLQFRHRHKSSESADSTTTAVEPDQAITHQSSTTPASDNDSQRPSLAYQLGMMVVSSAAEVVNKVADGGKKNRDAIKQLRSELENMNEKYEALVQESENLKQWLAYYENVKFDLETQINESNGRFNQQHGSMQQKLDISEKELNKCRRKAEDAEATNCKMKSELDAAKQALDSLTQEIQVLQTSHHESLLKDTAVQTDGKTNLSQSTQTTGLHIPSVVSSSAEFRHKERQLHDATCALKVAHARADKLRLQLMTTMESMKSQSFQMKASRLALEDALNEARQLKKLLSEESMQKSVVEQELNAEKEKHTVTTNKLVEVQERVADLSFKADQLTDEVCLKNAEGQTIRRDYIRLKEEMALEKLAESLTSNALYAAFSDHLFSLYSEKIKPLQTECEEHLKCIRETESSRKLLQGEFQALMNLTEQERGENATWARAANARISELSNHLNRGKEVEKQLKVALINSNSTNQHLRVKLERALADRAAEINRLNSQINQLQNEKSVLKNHVAQATKNVGSASSCQTDLLCSDIEALKSDISNAQDEINGFRQRSAEQDEENSRLREELEKMQTRCTQMTNSEQEMAKMRDMNRKLNFVIESDRKAANEKDHILSRLEDDYRRLDWVCREQQSHVYNLRRQNYALRRATYNENNTAPTDARLPSEEKASTATSKVHDKSNASENVRPRYSHSNNLHDYVRSHLQHTDDAKALGTIPEADEKSTFSQEKLTLQSGDSLPASGSKYGETSLSACSKFEKASSASCSKAKPEEMSSGPSGIGVAYASTSVNKVVSTPKARKMKNKHFAVRSNVRSAHASASSAATSSTISAADSLPIWRRENIQNSAYVQTCQTENLLNQQSEGSIVDEVFVETSQEEHIPSQTRRLGIPMSEQNFRRLIGEGDLESSHDDGYSSSTNSIVNDSRRNRSRHSSGSQSVSSKADSSNSSREDSHYYVTFAGTTFDLASFSMTRMRTVTSSCEVTSTPEGMRQFLDFLANKTEEMDQDPNWRGKHNLGKPKDWLDLKGCYC</sequence>
<feature type="compositionally biased region" description="Basic and acidic residues" evidence="2">
    <location>
        <begin position="704"/>
        <end position="722"/>
    </location>
</feature>
<organism evidence="3 4">
    <name type="scientific">Clavelina lepadiformis</name>
    <name type="common">Light-bulb sea squirt</name>
    <name type="synonym">Ascidia lepadiformis</name>
    <dbReference type="NCBI Taxonomy" id="159417"/>
    <lineage>
        <taxon>Eukaryota</taxon>
        <taxon>Metazoa</taxon>
        <taxon>Chordata</taxon>
        <taxon>Tunicata</taxon>
        <taxon>Ascidiacea</taxon>
        <taxon>Aplousobranchia</taxon>
        <taxon>Clavelinidae</taxon>
        <taxon>Clavelina</taxon>
    </lineage>
</organism>
<feature type="coiled-coil region" evidence="1">
    <location>
        <begin position="116"/>
        <end position="150"/>
    </location>
</feature>
<reference evidence="3 4" key="1">
    <citation type="submission" date="2024-02" db="EMBL/GenBank/DDBJ databases">
        <authorList>
            <person name="Daric V."/>
            <person name="Darras S."/>
        </authorList>
    </citation>
    <scope>NUCLEOTIDE SEQUENCE [LARGE SCALE GENOMIC DNA]</scope>
</reference>
<feature type="compositionally biased region" description="Polar residues" evidence="2">
    <location>
        <begin position="765"/>
        <end position="777"/>
    </location>
</feature>
<feature type="coiled-coil region" evidence="1">
    <location>
        <begin position="183"/>
        <end position="231"/>
    </location>
</feature>
<comment type="caution">
    <text evidence="3">The sequence shown here is derived from an EMBL/GenBank/DDBJ whole genome shotgun (WGS) entry which is preliminary data.</text>
</comment>
<keyword evidence="1" id="KW-0175">Coiled coil</keyword>
<feature type="region of interest" description="Disordered" evidence="2">
    <location>
        <begin position="762"/>
        <end position="785"/>
    </location>
</feature>
<feature type="region of interest" description="Disordered" evidence="2">
    <location>
        <begin position="52"/>
        <end position="90"/>
    </location>
</feature>